<evidence type="ECO:0000256" key="1">
    <source>
        <dbReference type="SAM" id="MobiDB-lite"/>
    </source>
</evidence>
<proteinExistence type="predicted"/>
<feature type="compositionally biased region" description="Basic residues" evidence="1">
    <location>
        <begin position="166"/>
        <end position="189"/>
    </location>
</feature>
<keyword evidence="3" id="KW-1185">Reference proteome</keyword>
<gene>
    <name evidence="2" type="ORF">FMAN_14185</name>
</gene>
<dbReference type="EMBL" id="FCQH01000022">
    <property type="protein sequence ID" value="CVL08155.1"/>
    <property type="molecule type" value="Genomic_DNA"/>
</dbReference>
<protein>
    <submittedName>
        <fullName evidence="2">Uncharacterized protein</fullName>
    </submittedName>
</protein>
<organism evidence="2 3">
    <name type="scientific">Fusarium mangiferae</name>
    <name type="common">Mango malformation disease fungus</name>
    <dbReference type="NCBI Taxonomy" id="192010"/>
    <lineage>
        <taxon>Eukaryota</taxon>
        <taxon>Fungi</taxon>
        <taxon>Dikarya</taxon>
        <taxon>Ascomycota</taxon>
        <taxon>Pezizomycotina</taxon>
        <taxon>Sordariomycetes</taxon>
        <taxon>Hypocreomycetidae</taxon>
        <taxon>Hypocreales</taxon>
        <taxon>Nectriaceae</taxon>
        <taxon>Fusarium</taxon>
        <taxon>Fusarium fujikuroi species complex</taxon>
    </lineage>
</organism>
<dbReference type="RefSeq" id="XP_041690939.1">
    <property type="nucleotide sequence ID" value="XM_041825572.1"/>
</dbReference>
<evidence type="ECO:0000313" key="2">
    <source>
        <dbReference type="EMBL" id="CVL08155.1"/>
    </source>
</evidence>
<evidence type="ECO:0000313" key="3">
    <source>
        <dbReference type="Proteomes" id="UP000184255"/>
    </source>
</evidence>
<comment type="caution">
    <text evidence="2">The sequence shown here is derived from an EMBL/GenBank/DDBJ whole genome shotgun (WGS) entry which is preliminary data.</text>
</comment>
<name>A0A1L7UJC0_FUSMA</name>
<dbReference type="GeneID" id="65093434"/>
<dbReference type="AlphaFoldDB" id="A0A1L7UJC0"/>
<dbReference type="VEuPathDB" id="FungiDB:FMAN_14185"/>
<feature type="region of interest" description="Disordered" evidence="1">
    <location>
        <begin position="161"/>
        <end position="189"/>
    </location>
</feature>
<reference evidence="3" key="1">
    <citation type="journal article" date="2016" name="Genome Biol. Evol.">
        <title>Comparative 'omics' of the Fusarium fujikuroi species complex highlights differences in genetic potential and metabolite synthesis.</title>
        <authorList>
            <person name="Niehaus E.-M."/>
            <person name="Muensterkoetter M."/>
            <person name="Proctor R.H."/>
            <person name="Brown D.W."/>
            <person name="Sharon A."/>
            <person name="Idan Y."/>
            <person name="Oren-Young L."/>
            <person name="Sieber C.M."/>
            <person name="Novak O."/>
            <person name="Pencik A."/>
            <person name="Tarkowska D."/>
            <person name="Hromadova K."/>
            <person name="Freeman S."/>
            <person name="Maymon M."/>
            <person name="Elazar M."/>
            <person name="Youssef S.A."/>
            <person name="El-Shabrawy E.S.M."/>
            <person name="Shalaby A.B.A."/>
            <person name="Houterman P."/>
            <person name="Brock N.L."/>
            <person name="Burkhardt I."/>
            <person name="Tsavkelova E.A."/>
            <person name="Dickschat J.S."/>
            <person name="Galuszka P."/>
            <person name="Gueldener U."/>
            <person name="Tudzynski B."/>
        </authorList>
    </citation>
    <scope>NUCLEOTIDE SEQUENCE [LARGE SCALE GENOMIC DNA]</scope>
    <source>
        <strain evidence="3">MRC7560</strain>
    </source>
</reference>
<accession>A0A1L7UJC0</accession>
<sequence>MICSLSVSTHHDGPQRYTVNGQNLGIADAVKQHPELVREALAEGLLSIPLEDSHVTRIRLHENFRRSLNAKRDVTPYRLQSVINKARRENLDPNSPDAKIYEHGGANAIAAYAAAAADQQHVLSLLETLPDHDLRRLLKAIDEIEPHPDLRYMTERACRKTSTVSSKRKHIAGPRRRHTARQISFRWKR</sequence>
<dbReference type="Proteomes" id="UP000184255">
    <property type="component" value="Unassembled WGS sequence"/>
</dbReference>